<dbReference type="Pfam" id="PF01863">
    <property type="entry name" value="YgjP-like"/>
    <property type="match status" value="1"/>
</dbReference>
<dbReference type="InterPro" id="IPR002725">
    <property type="entry name" value="YgjP-like_metallopeptidase"/>
</dbReference>
<feature type="domain" description="YgjP-like metallopeptidase" evidence="1">
    <location>
        <begin position="31"/>
        <end position="240"/>
    </location>
</feature>
<dbReference type="OrthoDB" id="9811177at2"/>
<protein>
    <recommendedName>
        <fullName evidence="1">YgjP-like metallopeptidase domain-containing protein</fullName>
    </recommendedName>
</protein>
<dbReference type="CDD" id="cd07344">
    <property type="entry name" value="M48_yhfN_like"/>
    <property type="match status" value="1"/>
</dbReference>
<dbReference type="RefSeq" id="WP_068188199.1">
    <property type="nucleotide sequence ID" value="NZ_CP013909.1"/>
</dbReference>
<dbReference type="STRING" id="1411621.AUC43_00160"/>
<accession>A0A0U4BJQ4</accession>
<dbReference type="EMBL" id="CP013909">
    <property type="protein sequence ID" value="ALW83655.1"/>
    <property type="molecule type" value="Genomic_DNA"/>
</dbReference>
<evidence type="ECO:0000259" key="1">
    <source>
        <dbReference type="Pfam" id="PF01863"/>
    </source>
</evidence>
<organism evidence="2 3">
    <name type="scientific">Hymenobacter sedentarius</name>
    <dbReference type="NCBI Taxonomy" id="1411621"/>
    <lineage>
        <taxon>Bacteria</taxon>
        <taxon>Pseudomonadati</taxon>
        <taxon>Bacteroidota</taxon>
        <taxon>Cytophagia</taxon>
        <taxon>Cytophagales</taxon>
        <taxon>Hymenobacteraceae</taxon>
        <taxon>Hymenobacter</taxon>
    </lineage>
</organism>
<dbReference type="Gene3D" id="3.30.2010.10">
    <property type="entry name" value="Metalloproteases ('zincins'), catalytic domain"/>
    <property type="match status" value="1"/>
</dbReference>
<dbReference type="Proteomes" id="UP000059542">
    <property type="component" value="Chromosome"/>
</dbReference>
<evidence type="ECO:0000313" key="3">
    <source>
        <dbReference type="Proteomes" id="UP000059542"/>
    </source>
</evidence>
<sequence>MPRSFSAAPRRESLLYRNQPLSYTLVFRSRRTIGFAVKPDGSVHVTAPAGTSPEWVAQQVLKKADWILKHQAAFASRPAPAPTRRFEAGSTHYYQGRSYALRFAQASRMAVAVVADELVVSSPAPLTPAQTEALLHAWYARQAAPYFADSLERVWPRFAEFNLVRPTLSVRHMRTRWGSCTPRTARIRLSPELIRARPECLDYVLLHECCHLLVCDHSKAFYDLQTRLMPDWERWKVELNALPK</sequence>
<keyword evidence="3" id="KW-1185">Reference proteome</keyword>
<dbReference type="PANTHER" id="PTHR30399">
    <property type="entry name" value="UNCHARACTERIZED PROTEIN YGJP"/>
    <property type="match status" value="1"/>
</dbReference>
<name>A0A0U4BJQ4_9BACT</name>
<evidence type="ECO:0000313" key="2">
    <source>
        <dbReference type="EMBL" id="ALW83655.1"/>
    </source>
</evidence>
<dbReference type="PANTHER" id="PTHR30399:SF1">
    <property type="entry name" value="UTP PYROPHOSPHATASE"/>
    <property type="match status" value="1"/>
</dbReference>
<gene>
    <name evidence="2" type="ORF">AUC43_00160</name>
</gene>
<proteinExistence type="predicted"/>
<dbReference type="AlphaFoldDB" id="A0A0U4BJQ4"/>
<dbReference type="InterPro" id="IPR053136">
    <property type="entry name" value="UTP_pyrophosphatase-like"/>
</dbReference>
<reference evidence="2 3" key="1">
    <citation type="submission" date="2015-12" db="EMBL/GenBank/DDBJ databases">
        <authorList>
            <person name="Shamseldin A."/>
            <person name="Moawad H."/>
            <person name="Abd El-Rahim W.M."/>
            <person name="Sadowsky M.J."/>
        </authorList>
    </citation>
    <scope>NUCLEOTIDE SEQUENCE [LARGE SCALE GENOMIC DNA]</scope>
    <source>
        <strain evidence="2 3">DG5B</strain>
    </source>
</reference>
<dbReference type="KEGG" id="hyg:AUC43_00160"/>